<keyword evidence="7" id="KW-1185">Reference proteome</keyword>
<keyword evidence="3" id="KW-0812">Transmembrane</keyword>
<evidence type="ECO:0000256" key="5">
    <source>
        <dbReference type="ARBA" id="ARBA00023136"/>
    </source>
</evidence>
<dbReference type="Proteomes" id="UP001314170">
    <property type="component" value="Unassembled WGS sequence"/>
</dbReference>
<accession>A0AAV1QU24</accession>
<proteinExistence type="predicted"/>
<evidence type="ECO:0000313" key="6">
    <source>
        <dbReference type="EMBL" id="CAK7325108.1"/>
    </source>
</evidence>
<comment type="subcellular location">
    <subcellularLocation>
        <location evidence="1">Membrane</location>
        <topology evidence="1">Multi-pass membrane protein</topology>
    </subcellularLocation>
</comment>
<dbReference type="SUPFAM" id="SSF103473">
    <property type="entry name" value="MFS general substrate transporter"/>
    <property type="match status" value="1"/>
</dbReference>
<dbReference type="AlphaFoldDB" id="A0AAV1QU24"/>
<dbReference type="GO" id="GO:0016020">
    <property type="term" value="C:membrane"/>
    <property type="evidence" value="ECO:0007669"/>
    <property type="project" value="UniProtKB-SubCell"/>
</dbReference>
<dbReference type="InterPro" id="IPR011701">
    <property type="entry name" value="MFS"/>
</dbReference>
<evidence type="ECO:0000256" key="1">
    <source>
        <dbReference type="ARBA" id="ARBA00004141"/>
    </source>
</evidence>
<dbReference type="PANTHER" id="PTHR23504">
    <property type="entry name" value="MAJOR FACILITATOR SUPERFAMILY DOMAIN-CONTAINING PROTEIN 10"/>
    <property type="match status" value="1"/>
</dbReference>
<dbReference type="Pfam" id="PF07690">
    <property type="entry name" value="MFS_1"/>
    <property type="match status" value="1"/>
</dbReference>
<keyword evidence="4" id="KW-1133">Transmembrane helix</keyword>
<evidence type="ECO:0000256" key="3">
    <source>
        <dbReference type="ARBA" id="ARBA00022692"/>
    </source>
</evidence>
<dbReference type="Gene3D" id="1.20.1250.20">
    <property type="entry name" value="MFS general substrate transporter like domains"/>
    <property type="match status" value="2"/>
</dbReference>
<evidence type="ECO:0000256" key="4">
    <source>
        <dbReference type="ARBA" id="ARBA00022989"/>
    </source>
</evidence>
<sequence>MHNSGQKPDSPIYKGLVKPDSAKMSENMAGECREALLKRNSYYENCPGCKVDQLKELKKGIPFREIASIWIIRDFGIAKREEDIGYYAGYVGELDFQVIFNGLFGLSVNFWMAIITRFLLGSLNGILGPLKAYAVEIFREEHQALGLSTVNTAWGIGLIIGPGLGGFLVQETLHKHDEKKISSIDSYGVVEAANGTNRIISEGDEIRADDEERKQTSMASLLKNWPFMSSIIVYSVFSLHDMAYSEIFSLWAESSRKLGGLGYTAGDVGVVLSISGPVHTPIGKLSFYSYVVRAPSQLMSITTSLIILQNNAVDQKQRGAANGIAMTAVSLFRGIGPAGGGALLSWAQKRQKAAFLPGMIFDDFCFPINQPDLLIS</sequence>
<comment type="caution">
    <text evidence="6">The sequence shown here is derived from an EMBL/GenBank/DDBJ whole genome shotgun (WGS) entry which is preliminary data.</text>
</comment>
<gene>
    <name evidence="6" type="ORF">DCAF_LOCUS2780</name>
</gene>
<evidence type="ECO:0008006" key="8">
    <source>
        <dbReference type="Google" id="ProtNLM"/>
    </source>
</evidence>
<evidence type="ECO:0000256" key="2">
    <source>
        <dbReference type="ARBA" id="ARBA00022448"/>
    </source>
</evidence>
<dbReference type="GO" id="GO:0022857">
    <property type="term" value="F:transmembrane transporter activity"/>
    <property type="evidence" value="ECO:0007669"/>
    <property type="project" value="InterPro"/>
</dbReference>
<protein>
    <recommendedName>
        <fullName evidence="8">Major facilitator superfamily (MFS) profile domain-containing protein</fullName>
    </recommendedName>
</protein>
<reference evidence="6 7" key="1">
    <citation type="submission" date="2024-01" db="EMBL/GenBank/DDBJ databases">
        <authorList>
            <person name="Waweru B."/>
        </authorList>
    </citation>
    <scope>NUCLEOTIDE SEQUENCE [LARGE SCALE GENOMIC DNA]</scope>
</reference>
<dbReference type="InterPro" id="IPR036259">
    <property type="entry name" value="MFS_trans_sf"/>
</dbReference>
<dbReference type="EMBL" id="CAWUPB010000850">
    <property type="protein sequence ID" value="CAK7325108.1"/>
    <property type="molecule type" value="Genomic_DNA"/>
</dbReference>
<keyword evidence="2" id="KW-0813">Transport</keyword>
<organism evidence="6 7">
    <name type="scientific">Dovyalis caffra</name>
    <dbReference type="NCBI Taxonomy" id="77055"/>
    <lineage>
        <taxon>Eukaryota</taxon>
        <taxon>Viridiplantae</taxon>
        <taxon>Streptophyta</taxon>
        <taxon>Embryophyta</taxon>
        <taxon>Tracheophyta</taxon>
        <taxon>Spermatophyta</taxon>
        <taxon>Magnoliopsida</taxon>
        <taxon>eudicotyledons</taxon>
        <taxon>Gunneridae</taxon>
        <taxon>Pentapetalae</taxon>
        <taxon>rosids</taxon>
        <taxon>fabids</taxon>
        <taxon>Malpighiales</taxon>
        <taxon>Salicaceae</taxon>
        <taxon>Flacourtieae</taxon>
        <taxon>Dovyalis</taxon>
    </lineage>
</organism>
<evidence type="ECO:0000313" key="7">
    <source>
        <dbReference type="Proteomes" id="UP001314170"/>
    </source>
</evidence>
<keyword evidence="5" id="KW-0472">Membrane</keyword>
<dbReference type="PANTHER" id="PTHR23504:SF114">
    <property type="entry name" value="PROTEIN ZINC INDUCED FACILITATOR-LIKE 1"/>
    <property type="match status" value="1"/>
</dbReference>
<name>A0AAV1QU24_9ROSI</name>